<dbReference type="SUPFAM" id="SSF51197">
    <property type="entry name" value="Clavaminate synthase-like"/>
    <property type="match status" value="1"/>
</dbReference>
<comment type="similarity">
    <text evidence="1 2">Belongs to the iron/ascorbate-dependent oxidoreductase family.</text>
</comment>
<keyword evidence="5" id="KW-1185">Reference proteome</keyword>
<keyword evidence="2" id="KW-0479">Metal-binding</keyword>
<keyword evidence="2" id="KW-0408">Iron</keyword>
<dbReference type="Pfam" id="PF03171">
    <property type="entry name" value="2OG-FeII_Oxy"/>
    <property type="match status" value="1"/>
</dbReference>
<gene>
    <name evidence="4" type="ORF">BDV33DRAFT_194589</name>
</gene>
<dbReference type="GO" id="GO:0016491">
    <property type="term" value="F:oxidoreductase activity"/>
    <property type="evidence" value="ECO:0007669"/>
    <property type="project" value="UniProtKB-KW"/>
</dbReference>
<dbReference type="PANTHER" id="PTHR47990">
    <property type="entry name" value="2-OXOGLUTARATE (2OG) AND FE(II)-DEPENDENT OXYGENASE SUPERFAMILY PROTEIN-RELATED"/>
    <property type="match status" value="1"/>
</dbReference>
<evidence type="ECO:0000256" key="1">
    <source>
        <dbReference type="ARBA" id="ARBA00008056"/>
    </source>
</evidence>
<reference evidence="4 5" key="1">
    <citation type="submission" date="2019-04" db="EMBL/GenBank/DDBJ databases">
        <title>Fungal friends and foes A comparative genomics study of 23 Aspergillus species from section Flavi.</title>
        <authorList>
            <consortium name="DOE Joint Genome Institute"/>
            <person name="Kjaerbolling I."/>
            <person name="Vesth T.C."/>
            <person name="Frisvad J.C."/>
            <person name="Nybo J.L."/>
            <person name="Theobald S."/>
            <person name="Kildgaard S."/>
            <person name="Petersen T.I."/>
            <person name="Kuo A."/>
            <person name="Sato A."/>
            <person name="Lyhne E.K."/>
            <person name="Kogle M.E."/>
            <person name="Wiebenga A."/>
            <person name="Kun R.S."/>
            <person name="Lubbers R.J."/>
            <person name="Makela M.R."/>
            <person name="Barry K."/>
            <person name="Chovatia M."/>
            <person name="Clum A."/>
            <person name="Daum C."/>
            <person name="Haridas S."/>
            <person name="He G."/>
            <person name="LaButti K."/>
            <person name="Lipzen A."/>
            <person name="Mondo S."/>
            <person name="Pangilinan J."/>
            <person name="Riley R."/>
            <person name="Salamov A."/>
            <person name="Simmons B.A."/>
            <person name="Magnuson J.K."/>
            <person name="Henrissat B."/>
            <person name="Mortensen U.H."/>
            <person name="Larsen T.O."/>
            <person name="De vries R.P."/>
            <person name="Grigoriev I.V."/>
            <person name="Machida M."/>
            <person name="Baker S.E."/>
            <person name="Andersen M.R."/>
        </authorList>
    </citation>
    <scope>NUCLEOTIDE SEQUENCE [LARGE SCALE GENOMIC DNA]</scope>
    <source>
        <strain evidence="4 5">CBS 126849</strain>
    </source>
</reference>
<dbReference type="InterPro" id="IPR027443">
    <property type="entry name" value="IPNS-like_sf"/>
</dbReference>
<dbReference type="Gene3D" id="2.60.120.330">
    <property type="entry name" value="B-lactam Antibiotic, Isopenicillin N Synthase, Chain"/>
    <property type="match status" value="2"/>
</dbReference>
<dbReference type="AlphaFoldDB" id="A0A5N6EGQ1"/>
<evidence type="ECO:0000259" key="3">
    <source>
        <dbReference type="PROSITE" id="PS51471"/>
    </source>
</evidence>
<sequence length="302" mass="33341">MPTTRYFDQCPPFPSDLHIVPLPKVSLKGLQNGSKQESQLLFQACQEWGFFLLDLRQSDKGNELLGDAEQVFDLTRETFDLDQSVLDNYAYKPPHDLTGMWILISITDIILTCLDHQLGLTPGTLSALSPLEQISETSVRLLLGHSPSSPKYDNITLGGHTDIGSITLLFNVVGGLQILPADRENQLENWLYVKPEPGHALVNIGDTLVEWTGGLLRSSLHRVLTAPGEQALVGRQSVAYLVRPRNSASMQRLKGGILPPVEEGQDDETRSVNEWAGWRARQTMLGQLKPQTRGGKSVVTPA</sequence>
<feature type="domain" description="Fe2OG dioxygenase" evidence="3">
    <location>
        <begin position="137"/>
        <end position="244"/>
    </location>
</feature>
<proteinExistence type="inferred from homology"/>
<accession>A0A5N6EGQ1</accession>
<evidence type="ECO:0000256" key="2">
    <source>
        <dbReference type="RuleBase" id="RU003682"/>
    </source>
</evidence>
<keyword evidence="2" id="KW-0560">Oxidoreductase</keyword>
<dbReference type="InterPro" id="IPR050231">
    <property type="entry name" value="Iron_ascorbate_oxido_reductase"/>
</dbReference>
<dbReference type="InterPro" id="IPR005123">
    <property type="entry name" value="Oxoglu/Fe-dep_dioxygenase_dom"/>
</dbReference>
<protein>
    <recommendedName>
        <fullName evidence="3">Fe2OG dioxygenase domain-containing protein</fullName>
    </recommendedName>
</protein>
<dbReference type="GO" id="GO:0046872">
    <property type="term" value="F:metal ion binding"/>
    <property type="evidence" value="ECO:0007669"/>
    <property type="project" value="UniProtKB-KW"/>
</dbReference>
<name>A0A5N6EGQ1_9EURO</name>
<dbReference type="PROSITE" id="PS51471">
    <property type="entry name" value="FE2OG_OXY"/>
    <property type="match status" value="1"/>
</dbReference>
<dbReference type="EMBL" id="ML733485">
    <property type="protein sequence ID" value="KAB8216225.1"/>
    <property type="molecule type" value="Genomic_DNA"/>
</dbReference>
<dbReference type="Proteomes" id="UP000326799">
    <property type="component" value="Unassembled WGS sequence"/>
</dbReference>
<dbReference type="InterPro" id="IPR044861">
    <property type="entry name" value="IPNS-like_FE2OG_OXY"/>
</dbReference>
<organism evidence="4 5">
    <name type="scientific">Aspergillus novoparasiticus</name>
    <dbReference type="NCBI Taxonomy" id="986946"/>
    <lineage>
        <taxon>Eukaryota</taxon>
        <taxon>Fungi</taxon>
        <taxon>Dikarya</taxon>
        <taxon>Ascomycota</taxon>
        <taxon>Pezizomycotina</taxon>
        <taxon>Eurotiomycetes</taxon>
        <taxon>Eurotiomycetidae</taxon>
        <taxon>Eurotiales</taxon>
        <taxon>Aspergillaceae</taxon>
        <taxon>Aspergillus</taxon>
        <taxon>Aspergillus subgen. Circumdati</taxon>
    </lineage>
</organism>
<evidence type="ECO:0000313" key="4">
    <source>
        <dbReference type="EMBL" id="KAB8216225.1"/>
    </source>
</evidence>
<evidence type="ECO:0000313" key="5">
    <source>
        <dbReference type="Proteomes" id="UP000326799"/>
    </source>
</evidence>